<keyword evidence="4" id="KW-1185">Reference proteome</keyword>
<dbReference type="InterPro" id="IPR036778">
    <property type="entry name" value="OHCU_decarboxylase_sf"/>
</dbReference>
<gene>
    <name evidence="3" type="ORF">MKZ38_003707</name>
</gene>
<reference evidence="3" key="1">
    <citation type="submission" date="2022-07" db="EMBL/GenBank/DDBJ databases">
        <title>Draft genome sequence of Zalerion maritima ATCC 34329, a (micro)plastics degrading marine fungus.</title>
        <authorList>
            <person name="Paco A."/>
            <person name="Goncalves M.F.M."/>
            <person name="Rocha-Santos T.A.P."/>
            <person name="Alves A."/>
        </authorList>
    </citation>
    <scope>NUCLEOTIDE SEQUENCE</scope>
    <source>
        <strain evidence="3">ATCC 34329</strain>
    </source>
</reference>
<dbReference type="PANTHER" id="PTHR37987">
    <property type="entry name" value="CHROMOSOME 9, WHOLE GENOME SHOTGUN SEQUENCE"/>
    <property type="match status" value="1"/>
</dbReference>
<dbReference type="AlphaFoldDB" id="A0AAD5WXJ1"/>
<evidence type="ECO:0000313" key="3">
    <source>
        <dbReference type="EMBL" id="KAJ2905919.1"/>
    </source>
</evidence>
<evidence type="ECO:0000313" key="4">
    <source>
        <dbReference type="Proteomes" id="UP001201980"/>
    </source>
</evidence>
<dbReference type="Pfam" id="PF09349">
    <property type="entry name" value="OHCU_decarbox"/>
    <property type="match status" value="1"/>
</dbReference>
<proteinExistence type="predicted"/>
<dbReference type="PANTHER" id="PTHR37987:SF1">
    <property type="entry name" value="OXO-4-HYDROXY-4-CARBOXY-5-UREIDOIMIDAZOLINE DECARBOXYLASE DOMAIN-CONTAINING PROTEIN"/>
    <property type="match status" value="1"/>
</dbReference>
<sequence length="180" mass="19819">MASPYLPPVIDVSSLPEDEQKAMADVLFEPSPEMHSIVLPLLSQPYASYTDLISVVRPKLSALLGDPAQKNTLHAIISAHPRLGEKKEALSASSSAEQSKLQGHEAEIAQLNTDYESKFPGLRYVAFVNGRGRPEIVEDIKWRIERDDIAAEERMAIEAMCDIAVDRAVKILRAARGEVV</sequence>
<feature type="domain" description="Oxo-4-hydroxy-4-carboxy-5-ureidoimidazoline decarboxylase" evidence="2">
    <location>
        <begin position="14"/>
        <end position="168"/>
    </location>
</feature>
<name>A0AAD5WXJ1_9PEZI</name>
<dbReference type="Gene3D" id="1.10.3330.10">
    <property type="entry name" value="Oxo-4-hydroxy-4-carboxy-5-ureidoimidazoline decarboxylase"/>
    <property type="match status" value="1"/>
</dbReference>
<dbReference type="EMBL" id="JAKWBI020000021">
    <property type="protein sequence ID" value="KAJ2905919.1"/>
    <property type="molecule type" value="Genomic_DNA"/>
</dbReference>
<protein>
    <submittedName>
        <fullName evidence="3">Ohcu decarboxylase</fullName>
    </submittedName>
</protein>
<dbReference type="InterPro" id="IPR018020">
    <property type="entry name" value="OHCU_decarboxylase"/>
</dbReference>
<comment type="caution">
    <text evidence="3">The sequence shown here is derived from an EMBL/GenBank/DDBJ whole genome shotgun (WGS) entry which is preliminary data.</text>
</comment>
<organism evidence="3 4">
    <name type="scientific">Zalerion maritima</name>
    <dbReference type="NCBI Taxonomy" id="339359"/>
    <lineage>
        <taxon>Eukaryota</taxon>
        <taxon>Fungi</taxon>
        <taxon>Dikarya</taxon>
        <taxon>Ascomycota</taxon>
        <taxon>Pezizomycotina</taxon>
        <taxon>Sordariomycetes</taxon>
        <taxon>Lulworthiomycetidae</taxon>
        <taxon>Lulworthiales</taxon>
        <taxon>Lulworthiaceae</taxon>
        <taxon>Zalerion</taxon>
    </lineage>
</organism>
<evidence type="ECO:0000256" key="1">
    <source>
        <dbReference type="ARBA" id="ARBA00022631"/>
    </source>
</evidence>
<dbReference type="GO" id="GO:0006144">
    <property type="term" value="P:purine nucleobase metabolic process"/>
    <property type="evidence" value="ECO:0007669"/>
    <property type="project" value="UniProtKB-KW"/>
</dbReference>
<dbReference type="Proteomes" id="UP001201980">
    <property type="component" value="Unassembled WGS sequence"/>
</dbReference>
<keyword evidence="1" id="KW-0659">Purine metabolism</keyword>
<dbReference type="SUPFAM" id="SSF158694">
    <property type="entry name" value="UraD-Like"/>
    <property type="match status" value="1"/>
</dbReference>
<evidence type="ECO:0000259" key="2">
    <source>
        <dbReference type="Pfam" id="PF09349"/>
    </source>
</evidence>
<accession>A0AAD5WXJ1</accession>